<keyword evidence="1" id="KW-1133">Transmembrane helix</keyword>
<name>A0A9D2WQ90_9FIRM</name>
<keyword evidence="3" id="KW-1185">Reference proteome</keyword>
<protein>
    <submittedName>
        <fullName evidence="2">Uncharacterized protein</fullName>
    </submittedName>
</protein>
<feature type="transmembrane region" description="Helical" evidence="1">
    <location>
        <begin position="7"/>
        <end position="31"/>
    </location>
</feature>
<proteinExistence type="predicted"/>
<keyword evidence="1" id="KW-0472">Membrane</keyword>
<gene>
    <name evidence="2" type="ORF">SPSYN_01072</name>
</gene>
<sequence length="67" mass="7679">MDLNSILYFWGLIFLAAGFLFLGSLLLQYLWNTTIPELFNLKPVTYWQAFRLLLIAGLLFGGPNLII</sequence>
<keyword evidence="1" id="KW-0812">Transmembrane</keyword>
<comment type="caution">
    <text evidence="2">The sequence shown here is derived from an EMBL/GenBank/DDBJ whole genome shotgun (WGS) entry which is preliminary data.</text>
</comment>
<evidence type="ECO:0000313" key="2">
    <source>
        <dbReference type="EMBL" id="KAF1084936.1"/>
    </source>
</evidence>
<evidence type="ECO:0000256" key="1">
    <source>
        <dbReference type="SAM" id="Phobius"/>
    </source>
</evidence>
<dbReference type="Proteomes" id="UP000798488">
    <property type="component" value="Unassembled WGS sequence"/>
</dbReference>
<feature type="transmembrane region" description="Helical" evidence="1">
    <location>
        <begin position="46"/>
        <end position="66"/>
    </location>
</feature>
<organism evidence="2 3">
    <name type="scientific">Sporotomaculum syntrophicum</name>
    <dbReference type="NCBI Taxonomy" id="182264"/>
    <lineage>
        <taxon>Bacteria</taxon>
        <taxon>Bacillati</taxon>
        <taxon>Bacillota</taxon>
        <taxon>Clostridia</taxon>
        <taxon>Eubacteriales</taxon>
        <taxon>Desulfallaceae</taxon>
        <taxon>Sporotomaculum</taxon>
    </lineage>
</organism>
<dbReference type="AlphaFoldDB" id="A0A9D2WQ90"/>
<reference evidence="2" key="1">
    <citation type="submission" date="2016-02" db="EMBL/GenBank/DDBJ databases">
        <title>Draft Genome Sequence of Sporotomaculum syntrophicum Strain FB, a Syntrophic Benzoate Degrader.</title>
        <authorList>
            <person name="Nobu M.K."/>
            <person name="Narihiro T."/>
            <person name="Qiu Y.-L."/>
            <person name="Ohashi A."/>
            <person name="Liu W.-T."/>
            <person name="Yuji S."/>
        </authorList>
    </citation>
    <scope>NUCLEOTIDE SEQUENCE</scope>
    <source>
        <strain evidence="2">FB</strain>
    </source>
</reference>
<accession>A0A9D2WQ90</accession>
<evidence type="ECO:0000313" key="3">
    <source>
        <dbReference type="Proteomes" id="UP000798488"/>
    </source>
</evidence>
<dbReference type="EMBL" id="LSRS01000003">
    <property type="protein sequence ID" value="KAF1084936.1"/>
    <property type="molecule type" value="Genomic_DNA"/>
</dbReference>